<dbReference type="eggNOG" id="COG1708">
    <property type="taxonomic scope" value="Bacteria"/>
</dbReference>
<dbReference type="PATRIC" id="fig|688269.3.peg.1670"/>
<evidence type="ECO:0000313" key="2">
    <source>
        <dbReference type="EMBL" id="AEH51671.1"/>
    </source>
</evidence>
<dbReference type="InterPro" id="IPR043519">
    <property type="entry name" value="NT_sf"/>
</dbReference>
<dbReference type="EMBL" id="CP002351">
    <property type="protein sequence ID" value="AEH51671.1"/>
    <property type="molecule type" value="Genomic_DNA"/>
</dbReference>
<sequence length="100" mass="11389" precursor="true">MPSQYTQRVVETLKPRCVILFGSFARGDVNEGSDVDIIVIADFKENFLDRVKLLLDLNDGIGIPVEPLGYTPEEFQEMRDRQNPFILEVIETGKILYGEL</sequence>
<gene>
    <name evidence="2" type="ORF">Theth_1620</name>
</gene>
<accession>F7YVL3</accession>
<reference evidence="2 3" key="1">
    <citation type="submission" date="2010-11" db="EMBL/GenBank/DDBJ databases">
        <title>The complete genome of Thermotoga thermarum DSM 5069.</title>
        <authorList>
            <consortium name="US DOE Joint Genome Institute (JGI-PGF)"/>
            <person name="Lucas S."/>
            <person name="Copeland A."/>
            <person name="Lapidus A."/>
            <person name="Bruce D."/>
            <person name="Goodwin L."/>
            <person name="Pitluck S."/>
            <person name="Kyrpides N."/>
            <person name="Mavromatis K."/>
            <person name="Ivanova N."/>
            <person name="Zeytun A."/>
            <person name="Brettin T."/>
            <person name="Detter J.C."/>
            <person name="Tapia R."/>
            <person name="Han C."/>
            <person name="Land M."/>
            <person name="Hauser L."/>
            <person name="Markowitz V."/>
            <person name="Cheng J.-F."/>
            <person name="Hugenholtz P."/>
            <person name="Woyke T."/>
            <person name="Wu D."/>
            <person name="Spring S."/>
            <person name="Schroeder M."/>
            <person name="Brambilla E."/>
            <person name="Klenk H.-P."/>
            <person name="Eisen J.A."/>
        </authorList>
    </citation>
    <scope>NUCLEOTIDE SEQUENCE [LARGE SCALE GENOMIC DNA]</scope>
    <source>
        <strain evidence="2 3">DSM 5069</strain>
    </source>
</reference>
<name>F7YVL3_9THEM</name>
<evidence type="ECO:0000313" key="3">
    <source>
        <dbReference type="Proteomes" id="UP000006804"/>
    </source>
</evidence>
<dbReference type="OrthoDB" id="464383at2"/>
<dbReference type="PANTHER" id="PTHR43449">
    <property type="entry name" value="NUCLEOTIDYLTRANSFERASE"/>
    <property type="match status" value="1"/>
</dbReference>
<dbReference type="Pfam" id="PF18765">
    <property type="entry name" value="Polbeta"/>
    <property type="match status" value="1"/>
</dbReference>
<dbReference type="AlphaFoldDB" id="F7YVL3"/>
<dbReference type="CDD" id="cd05403">
    <property type="entry name" value="NT_KNTase_like"/>
    <property type="match status" value="1"/>
</dbReference>
<dbReference type="RefSeq" id="WP_013932883.1">
    <property type="nucleotide sequence ID" value="NC_015707.1"/>
</dbReference>
<feature type="domain" description="Polymerase beta nucleotidyltransferase" evidence="1">
    <location>
        <begin position="13"/>
        <end position="98"/>
    </location>
</feature>
<dbReference type="Gene3D" id="3.30.460.10">
    <property type="entry name" value="Beta Polymerase, domain 2"/>
    <property type="match status" value="1"/>
</dbReference>
<dbReference type="KEGG" id="tta:Theth_1620"/>
<dbReference type="PANTHER" id="PTHR43449:SF1">
    <property type="entry name" value="POLYMERASE BETA NUCLEOTIDYLTRANSFERASE DOMAIN-CONTAINING PROTEIN"/>
    <property type="match status" value="1"/>
</dbReference>
<evidence type="ECO:0000259" key="1">
    <source>
        <dbReference type="Pfam" id="PF18765"/>
    </source>
</evidence>
<dbReference type="Proteomes" id="UP000006804">
    <property type="component" value="Chromosome"/>
</dbReference>
<organism evidence="2 3">
    <name type="scientific">Pseudothermotoga thermarum DSM 5069</name>
    <dbReference type="NCBI Taxonomy" id="688269"/>
    <lineage>
        <taxon>Bacteria</taxon>
        <taxon>Thermotogati</taxon>
        <taxon>Thermotogota</taxon>
        <taxon>Thermotogae</taxon>
        <taxon>Thermotogales</taxon>
        <taxon>Thermotogaceae</taxon>
        <taxon>Pseudothermotoga</taxon>
    </lineage>
</organism>
<keyword evidence="3" id="KW-1185">Reference proteome</keyword>
<proteinExistence type="predicted"/>
<dbReference type="InterPro" id="IPR041633">
    <property type="entry name" value="Polbeta"/>
</dbReference>
<dbReference type="HOGENOM" id="CLU_130257_9_5_0"/>
<dbReference type="SUPFAM" id="SSF81301">
    <property type="entry name" value="Nucleotidyltransferase"/>
    <property type="match status" value="1"/>
</dbReference>
<protein>
    <submittedName>
        <fullName evidence="2">DNA polymerase beta domain protein region</fullName>
    </submittedName>
</protein>
<dbReference type="STRING" id="688269.Theth_1620"/>